<organism evidence="11 12">
    <name type="scientific">Psychromarinibacter halotolerans</name>
    <dbReference type="NCBI Taxonomy" id="1775175"/>
    <lineage>
        <taxon>Bacteria</taxon>
        <taxon>Pseudomonadati</taxon>
        <taxon>Pseudomonadota</taxon>
        <taxon>Alphaproteobacteria</taxon>
        <taxon>Rhodobacterales</taxon>
        <taxon>Paracoccaceae</taxon>
        <taxon>Psychromarinibacter</taxon>
    </lineage>
</organism>
<sequence length="169" mass="18141">MHAIRKLADGLIGLSAILGTLGLLAELVVILIDVIGRALGSPLYGAQDVTTMSMVILVFGAMALCDRAGGHISVDLLENRFPGWLNRILDIVSALFGAVIFAALAWTVMESAKLSVMLNLSTNLIKLPKAWFQYALSVFAIVTALGMLLRAVELTFTDRDVRKEGTPEA</sequence>
<dbReference type="InterPro" id="IPR055348">
    <property type="entry name" value="DctQ"/>
</dbReference>
<proteinExistence type="inferred from homology"/>
<keyword evidence="5 9" id="KW-0812">Transmembrane</keyword>
<dbReference type="Proteomes" id="UP001595632">
    <property type="component" value="Unassembled WGS sequence"/>
</dbReference>
<evidence type="ECO:0000256" key="3">
    <source>
        <dbReference type="ARBA" id="ARBA00022475"/>
    </source>
</evidence>
<evidence type="ECO:0000256" key="9">
    <source>
        <dbReference type="RuleBase" id="RU369079"/>
    </source>
</evidence>
<dbReference type="EMBL" id="JBHRTB010000010">
    <property type="protein sequence ID" value="MFC3142178.1"/>
    <property type="molecule type" value="Genomic_DNA"/>
</dbReference>
<comment type="similarity">
    <text evidence="8 9">Belongs to the TRAP transporter small permease family.</text>
</comment>
<feature type="transmembrane region" description="Helical" evidence="9">
    <location>
        <begin position="131"/>
        <end position="152"/>
    </location>
</feature>
<dbReference type="Pfam" id="PF04290">
    <property type="entry name" value="DctQ"/>
    <property type="match status" value="1"/>
</dbReference>
<evidence type="ECO:0000313" key="11">
    <source>
        <dbReference type="EMBL" id="MFC3142178.1"/>
    </source>
</evidence>
<comment type="subcellular location">
    <subcellularLocation>
        <location evidence="1 9">Cell inner membrane</location>
        <topology evidence="1 9">Multi-pass membrane protein</topology>
    </subcellularLocation>
</comment>
<dbReference type="InterPro" id="IPR007387">
    <property type="entry name" value="TRAP_DctQ"/>
</dbReference>
<comment type="subunit">
    <text evidence="9">The complex comprises the extracytoplasmic solute receptor protein and the two transmembrane proteins.</text>
</comment>
<feature type="transmembrane region" description="Helical" evidence="9">
    <location>
        <begin position="84"/>
        <end position="109"/>
    </location>
</feature>
<comment type="function">
    <text evidence="9">Part of the tripartite ATP-independent periplasmic (TRAP) transport system.</text>
</comment>
<evidence type="ECO:0000256" key="4">
    <source>
        <dbReference type="ARBA" id="ARBA00022519"/>
    </source>
</evidence>
<keyword evidence="2 9" id="KW-0813">Transport</keyword>
<feature type="transmembrane region" description="Helical" evidence="9">
    <location>
        <begin position="12"/>
        <end position="32"/>
    </location>
</feature>
<dbReference type="RefSeq" id="WP_275631586.1">
    <property type="nucleotide sequence ID" value="NZ_JARGYD010000002.1"/>
</dbReference>
<keyword evidence="12" id="KW-1185">Reference proteome</keyword>
<dbReference type="PANTHER" id="PTHR35011:SF10">
    <property type="entry name" value="TRAP TRANSPORTER SMALL PERMEASE PROTEIN"/>
    <property type="match status" value="1"/>
</dbReference>
<keyword evidence="6 9" id="KW-1133">Transmembrane helix</keyword>
<evidence type="ECO:0000259" key="10">
    <source>
        <dbReference type="Pfam" id="PF04290"/>
    </source>
</evidence>
<evidence type="ECO:0000256" key="7">
    <source>
        <dbReference type="ARBA" id="ARBA00023136"/>
    </source>
</evidence>
<reference evidence="12" key="1">
    <citation type="journal article" date="2019" name="Int. J. Syst. Evol. Microbiol.">
        <title>The Global Catalogue of Microorganisms (GCM) 10K type strain sequencing project: providing services to taxonomists for standard genome sequencing and annotation.</title>
        <authorList>
            <consortium name="The Broad Institute Genomics Platform"/>
            <consortium name="The Broad Institute Genome Sequencing Center for Infectious Disease"/>
            <person name="Wu L."/>
            <person name="Ma J."/>
        </authorList>
    </citation>
    <scope>NUCLEOTIDE SEQUENCE [LARGE SCALE GENOMIC DNA]</scope>
    <source>
        <strain evidence="12">KCTC 52366</strain>
    </source>
</reference>
<evidence type="ECO:0000256" key="1">
    <source>
        <dbReference type="ARBA" id="ARBA00004429"/>
    </source>
</evidence>
<evidence type="ECO:0000256" key="8">
    <source>
        <dbReference type="ARBA" id="ARBA00038436"/>
    </source>
</evidence>
<protein>
    <recommendedName>
        <fullName evidence="9">TRAP transporter small permease protein</fullName>
    </recommendedName>
</protein>
<gene>
    <name evidence="11" type="ORF">ACFOGP_05630</name>
</gene>
<feature type="transmembrane region" description="Helical" evidence="9">
    <location>
        <begin position="44"/>
        <end position="64"/>
    </location>
</feature>
<comment type="caution">
    <text evidence="11">The sequence shown here is derived from an EMBL/GenBank/DDBJ whole genome shotgun (WGS) entry which is preliminary data.</text>
</comment>
<evidence type="ECO:0000256" key="2">
    <source>
        <dbReference type="ARBA" id="ARBA00022448"/>
    </source>
</evidence>
<evidence type="ECO:0000256" key="6">
    <source>
        <dbReference type="ARBA" id="ARBA00022989"/>
    </source>
</evidence>
<accession>A0ABV7GPH8</accession>
<dbReference type="PANTHER" id="PTHR35011">
    <property type="entry name" value="2,3-DIKETO-L-GULONATE TRAP TRANSPORTER SMALL PERMEASE PROTEIN YIAM"/>
    <property type="match status" value="1"/>
</dbReference>
<keyword evidence="4 9" id="KW-0997">Cell inner membrane</keyword>
<keyword evidence="3" id="KW-1003">Cell membrane</keyword>
<keyword evidence="7 9" id="KW-0472">Membrane</keyword>
<evidence type="ECO:0000313" key="12">
    <source>
        <dbReference type="Proteomes" id="UP001595632"/>
    </source>
</evidence>
<name>A0ABV7GPH8_9RHOB</name>
<feature type="domain" description="Tripartite ATP-independent periplasmic transporters DctQ component" evidence="10">
    <location>
        <begin position="28"/>
        <end position="154"/>
    </location>
</feature>
<evidence type="ECO:0000256" key="5">
    <source>
        <dbReference type="ARBA" id="ARBA00022692"/>
    </source>
</evidence>